<evidence type="ECO:0000313" key="3">
    <source>
        <dbReference type="Proteomes" id="UP000198211"/>
    </source>
</evidence>
<accession>A0A225UA94</accession>
<name>A0A225UA94_9STRA</name>
<evidence type="ECO:0000313" key="2">
    <source>
        <dbReference type="EMBL" id="OWY90177.1"/>
    </source>
</evidence>
<reference evidence="3" key="1">
    <citation type="submission" date="2017-03" db="EMBL/GenBank/DDBJ databases">
        <title>Phytopthora megakarya and P. palmivora, two closely related causual agents of cacao black pod achieved similar genome size and gene model numbers by different mechanisms.</title>
        <authorList>
            <person name="Ali S."/>
            <person name="Shao J."/>
            <person name="Larry D.J."/>
            <person name="Kronmiller B."/>
            <person name="Shen D."/>
            <person name="Strem M.D."/>
            <person name="Melnick R.L."/>
            <person name="Guiltinan M.J."/>
            <person name="Tyler B.M."/>
            <person name="Meinhardt L.W."/>
            <person name="Bailey B.A."/>
        </authorList>
    </citation>
    <scope>NUCLEOTIDE SEQUENCE [LARGE SCALE GENOMIC DNA]</scope>
    <source>
        <strain evidence="3">zdho120</strain>
    </source>
</reference>
<dbReference type="PANTHER" id="PTHR46599">
    <property type="entry name" value="PIGGYBAC TRANSPOSABLE ELEMENT-DERIVED PROTEIN 4"/>
    <property type="match status" value="1"/>
</dbReference>
<dbReference type="OrthoDB" id="124126at2759"/>
<proteinExistence type="predicted"/>
<dbReference type="Proteomes" id="UP000198211">
    <property type="component" value="Unassembled WGS sequence"/>
</dbReference>
<evidence type="ECO:0000259" key="1">
    <source>
        <dbReference type="Pfam" id="PF13843"/>
    </source>
</evidence>
<dbReference type="AlphaFoldDB" id="A0A225UA94"/>
<keyword evidence="3" id="KW-1185">Reference proteome</keyword>
<dbReference type="EMBL" id="NBNE01023685">
    <property type="protein sequence ID" value="OWY90177.1"/>
    <property type="molecule type" value="Genomic_DNA"/>
</dbReference>
<dbReference type="PANTHER" id="PTHR46599:SF3">
    <property type="entry name" value="PIGGYBAC TRANSPOSABLE ELEMENT-DERIVED PROTEIN 4"/>
    <property type="match status" value="1"/>
</dbReference>
<feature type="non-terminal residue" evidence="2">
    <location>
        <position position="277"/>
    </location>
</feature>
<dbReference type="Pfam" id="PF13843">
    <property type="entry name" value="DDE_Tnp_1_7"/>
    <property type="match status" value="1"/>
</dbReference>
<dbReference type="InterPro" id="IPR029526">
    <property type="entry name" value="PGBD"/>
</dbReference>
<organism evidence="2 3">
    <name type="scientific">Phytophthora megakarya</name>
    <dbReference type="NCBI Taxonomy" id="4795"/>
    <lineage>
        <taxon>Eukaryota</taxon>
        <taxon>Sar</taxon>
        <taxon>Stramenopiles</taxon>
        <taxon>Oomycota</taxon>
        <taxon>Peronosporomycetes</taxon>
        <taxon>Peronosporales</taxon>
        <taxon>Peronosporaceae</taxon>
        <taxon>Phytophthora</taxon>
    </lineage>
</organism>
<protein>
    <recommendedName>
        <fullName evidence="1">PiggyBac transposable element-derived protein domain-containing protein</fullName>
    </recommendedName>
</protein>
<gene>
    <name evidence="2" type="ORF">PHMEG_00041817</name>
</gene>
<sequence length="277" mass="31778">MKKAGYCRETKDEIRKKIEKLPDITARDLCVVVGLLIARTLAPNKEKLQNHWKTTDQGAVSRGNFGRFMSRDRFAHVSRNMHFSCNADPRAALDRAWKLRPVIESLQKRFKVGYIPPPIMAFDEAMLPSRSSFNRMRVYMKDKPHKWGTKLFMLNCSSTAYCIRFEPYLGKRSTIQGQESLDSKTGPAAVARNLHHVFGETNPQDMRLIVMDRYYTSVPLAMHLLSRGFYSIGTVVTRRLGLCKAVVEKKKKRPADIERGTFTFSESTLVADMKMLH</sequence>
<feature type="domain" description="PiggyBac transposable element-derived protein" evidence="1">
    <location>
        <begin position="8"/>
        <end position="253"/>
    </location>
</feature>
<dbReference type="STRING" id="4795.A0A225UA94"/>
<comment type="caution">
    <text evidence="2">The sequence shown here is derived from an EMBL/GenBank/DDBJ whole genome shotgun (WGS) entry which is preliminary data.</text>
</comment>